<organism evidence="2 3">
    <name type="scientific">Vagococcus elongatus</name>
    <dbReference type="NCBI Taxonomy" id="180344"/>
    <lineage>
        <taxon>Bacteria</taxon>
        <taxon>Bacillati</taxon>
        <taxon>Bacillota</taxon>
        <taxon>Bacilli</taxon>
        <taxon>Lactobacillales</taxon>
        <taxon>Enterococcaceae</taxon>
        <taxon>Vagococcus</taxon>
    </lineage>
</organism>
<sequence>MNTPNLKTEKKSEQAVESVQSLTSKVKDDSTSTSFEKGKRIKDFSENVIRKRVYVLFMKAGKQTLTSDLNTDSYSISIDLESKEKGEFSGEILSLMPVLNENSLLASFHLKTTGDIIYEESTDTSDNNISSFSGNIIDDISMEEEESVRDDLDQFSYRYVTTNAKAFQNFANKILVKHEQGGLGGKQMVIEKVGTMEILPEYANESTSFRLSATTNSTRIFATTDDEIWKGEYSLTAPEDGSRIKANWELDEQLTTELWAYFDNTKIEADPIELLTHILEYRPNYEQEIDQWTITEGVNGYDFSFYVDGTQQFFGVRGHSVYFSGIVDQKGRMDILSYELSKSLKEKFK</sequence>
<evidence type="ECO:0000256" key="1">
    <source>
        <dbReference type="SAM" id="MobiDB-lite"/>
    </source>
</evidence>
<dbReference type="RefSeq" id="WP_126810117.1">
    <property type="nucleotide sequence ID" value="NZ_NGKA01000031.1"/>
</dbReference>
<dbReference type="AlphaFoldDB" id="A0A430ALQ7"/>
<evidence type="ECO:0000313" key="2">
    <source>
        <dbReference type="EMBL" id="RSU08914.1"/>
    </source>
</evidence>
<accession>A0A430ALQ7</accession>
<reference evidence="2 3" key="1">
    <citation type="submission" date="2017-05" db="EMBL/GenBank/DDBJ databases">
        <title>Vagococcus spp. assemblies.</title>
        <authorList>
            <person name="Gulvik C.A."/>
        </authorList>
    </citation>
    <scope>NUCLEOTIDE SEQUENCE [LARGE SCALE GENOMIC DNA]</scope>
    <source>
        <strain evidence="2 3">CCUG 51432</strain>
    </source>
</reference>
<evidence type="ECO:0000313" key="3">
    <source>
        <dbReference type="Proteomes" id="UP000287605"/>
    </source>
</evidence>
<dbReference type="EMBL" id="NGKA01000031">
    <property type="protein sequence ID" value="RSU08914.1"/>
    <property type="molecule type" value="Genomic_DNA"/>
</dbReference>
<dbReference type="Proteomes" id="UP000287605">
    <property type="component" value="Unassembled WGS sequence"/>
</dbReference>
<keyword evidence="3" id="KW-1185">Reference proteome</keyword>
<protein>
    <submittedName>
        <fullName evidence="2">Uncharacterized protein</fullName>
    </submittedName>
</protein>
<proteinExistence type="predicted"/>
<feature type="region of interest" description="Disordered" evidence="1">
    <location>
        <begin position="1"/>
        <end position="32"/>
    </location>
</feature>
<name>A0A430ALQ7_9ENTE</name>
<comment type="caution">
    <text evidence="2">The sequence shown here is derived from an EMBL/GenBank/DDBJ whole genome shotgun (WGS) entry which is preliminary data.</text>
</comment>
<gene>
    <name evidence="2" type="ORF">CBF29_12880</name>
</gene>